<dbReference type="InterPro" id="IPR051603">
    <property type="entry name" value="Zinc-ADH_QOR/CCCR"/>
</dbReference>
<dbReference type="InterPro" id="IPR013154">
    <property type="entry name" value="ADH-like_N"/>
</dbReference>
<dbReference type="Gene3D" id="3.40.50.720">
    <property type="entry name" value="NAD(P)-binding Rossmann-like Domain"/>
    <property type="match status" value="1"/>
</dbReference>
<dbReference type="SUPFAM" id="SSF51735">
    <property type="entry name" value="NAD(P)-binding Rossmann-fold domains"/>
    <property type="match status" value="1"/>
</dbReference>
<evidence type="ECO:0000256" key="1">
    <source>
        <dbReference type="ARBA" id="ARBA00004496"/>
    </source>
</evidence>
<sequence length="319" mass="32674">MKAAVYDDFGPPAVLRSAEIADPAPGPDEVLIDVAAISIEGGDLIRRRTTTPPRRGYVVGYASAGTVVAVGSAATRRAVGDRVTVFADEGSHAALRAVPEAQTWRIPDGLDFARASALPISFGTAHHCLFARGALKAGETVLVQAGAGGVGTAAIQLARRAGATVVAVASGAERLAKLTALGADHVVDRRSEDVVAAVAAATGGKGADLVVDPVGATLQTSLRALRPEGRLVFVGNAGGGTSNPDLWPAMAANQSLLGVFMGPLFTRPEVAATVDRMLADVADGVLDVAIDREFALEAAAEAHDHAERGRPFGRVVMRP</sequence>
<dbReference type="Proteomes" id="UP000199377">
    <property type="component" value="Unassembled WGS sequence"/>
</dbReference>
<keyword evidence="6" id="KW-0007">Acetylation</keyword>
<dbReference type="GO" id="GO:0003723">
    <property type="term" value="F:RNA binding"/>
    <property type="evidence" value="ECO:0007669"/>
    <property type="project" value="UniProtKB-KW"/>
</dbReference>
<evidence type="ECO:0000256" key="6">
    <source>
        <dbReference type="ARBA" id="ARBA00022990"/>
    </source>
</evidence>
<dbReference type="GO" id="GO:0005737">
    <property type="term" value="C:cytoplasm"/>
    <property type="evidence" value="ECO:0007669"/>
    <property type="project" value="UniProtKB-SubCell"/>
</dbReference>
<keyword evidence="9" id="KW-1185">Reference proteome</keyword>
<dbReference type="OrthoDB" id="9805883at2"/>
<name>A0A1I3FU43_9RHOB</name>
<evidence type="ECO:0000259" key="7">
    <source>
        <dbReference type="SMART" id="SM00829"/>
    </source>
</evidence>
<evidence type="ECO:0000256" key="3">
    <source>
        <dbReference type="ARBA" id="ARBA00022490"/>
    </source>
</evidence>
<keyword evidence="5" id="KW-0694">RNA-binding</keyword>
<evidence type="ECO:0000313" key="8">
    <source>
        <dbReference type="EMBL" id="SFI14760.1"/>
    </source>
</evidence>
<dbReference type="InterPro" id="IPR020843">
    <property type="entry name" value="ER"/>
</dbReference>
<dbReference type="Pfam" id="PF08240">
    <property type="entry name" value="ADH_N"/>
    <property type="match status" value="1"/>
</dbReference>
<comment type="subunit">
    <text evidence="2">Homotetramer.</text>
</comment>
<dbReference type="GO" id="GO:0008270">
    <property type="term" value="F:zinc ion binding"/>
    <property type="evidence" value="ECO:0007669"/>
    <property type="project" value="InterPro"/>
</dbReference>
<dbReference type="Pfam" id="PF00107">
    <property type="entry name" value="ADH_zinc_N"/>
    <property type="match status" value="1"/>
</dbReference>
<organism evidence="8 9">
    <name type="scientific">Albimonas pacifica</name>
    <dbReference type="NCBI Taxonomy" id="1114924"/>
    <lineage>
        <taxon>Bacteria</taxon>
        <taxon>Pseudomonadati</taxon>
        <taxon>Pseudomonadota</taxon>
        <taxon>Alphaproteobacteria</taxon>
        <taxon>Rhodobacterales</taxon>
        <taxon>Paracoccaceae</taxon>
        <taxon>Albimonas</taxon>
    </lineage>
</organism>
<dbReference type="InterPro" id="IPR002364">
    <property type="entry name" value="Quin_OxRdtase/zeta-crystal_CS"/>
</dbReference>
<dbReference type="AlphaFoldDB" id="A0A1I3FU43"/>
<keyword evidence="3" id="KW-0963">Cytoplasm</keyword>
<dbReference type="RefSeq" id="WP_092859788.1">
    <property type="nucleotide sequence ID" value="NZ_FOQH01000004.1"/>
</dbReference>
<dbReference type="PANTHER" id="PTHR44154:SF1">
    <property type="entry name" value="QUINONE OXIDOREDUCTASE"/>
    <property type="match status" value="1"/>
</dbReference>
<evidence type="ECO:0000313" key="9">
    <source>
        <dbReference type="Proteomes" id="UP000199377"/>
    </source>
</evidence>
<evidence type="ECO:0000256" key="2">
    <source>
        <dbReference type="ARBA" id="ARBA00011881"/>
    </source>
</evidence>
<dbReference type="InterPro" id="IPR011032">
    <property type="entry name" value="GroES-like_sf"/>
</dbReference>
<dbReference type="EMBL" id="FOQH01000004">
    <property type="protein sequence ID" value="SFI14760.1"/>
    <property type="molecule type" value="Genomic_DNA"/>
</dbReference>
<dbReference type="PROSITE" id="PS01162">
    <property type="entry name" value="QOR_ZETA_CRYSTAL"/>
    <property type="match status" value="1"/>
</dbReference>
<dbReference type="PANTHER" id="PTHR44154">
    <property type="entry name" value="QUINONE OXIDOREDUCTASE"/>
    <property type="match status" value="1"/>
</dbReference>
<dbReference type="STRING" id="1114924.SAMN05216258_104520"/>
<dbReference type="InterPro" id="IPR013149">
    <property type="entry name" value="ADH-like_C"/>
</dbReference>
<protein>
    <submittedName>
        <fullName evidence="8">NADPH:quinone reductase</fullName>
    </submittedName>
</protein>
<gene>
    <name evidence="8" type="ORF">SAMN05216258_104520</name>
</gene>
<keyword evidence="4" id="KW-0521">NADP</keyword>
<dbReference type="InterPro" id="IPR036291">
    <property type="entry name" value="NAD(P)-bd_dom_sf"/>
</dbReference>
<evidence type="ECO:0000256" key="4">
    <source>
        <dbReference type="ARBA" id="ARBA00022857"/>
    </source>
</evidence>
<reference evidence="8 9" key="1">
    <citation type="submission" date="2016-10" db="EMBL/GenBank/DDBJ databases">
        <authorList>
            <person name="de Groot N.N."/>
        </authorList>
    </citation>
    <scope>NUCLEOTIDE SEQUENCE [LARGE SCALE GENOMIC DNA]</scope>
    <source>
        <strain evidence="8 9">CGMCC 1.11030</strain>
    </source>
</reference>
<dbReference type="SMART" id="SM00829">
    <property type="entry name" value="PKS_ER"/>
    <property type="match status" value="1"/>
</dbReference>
<dbReference type="SUPFAM" id="SSF50129">
    <property type="entry name" value="GroES-like"/>
    <property type="match status" value="1"/>
</dbReference>
<accession>A0A1I3FU43</accession>
<proteinExistence type="predicted"/>
<comment type="subcellular location">
    <subcellularLocation>
        <location evidence="1">Cytoplasm</location>
    </subcellularLocation>
</comment>
<dbReference type="GO" id="GO:0016491">
    <property type="term" value="F:oxidoreductase activity"/>
    <property type="evidence" value="ECO:0007669"/>
    <property type="project" value="InterPro"/>
</dbReference>
<dbReference type="Gene3D" id="3.90.180.10">
    <property type="entry name" value="Medium-chain alcohol dehydrogenases, catalytic domain"/>
    <property type="match status" value="1"/>
</dbReference>
<feature type="domain" description="Enoyl reductase (ER)" evidence="7">
    <location>
        <begin position="10"/>
        <end position="317"/>
    </location>
</feature>
<evidence type="ECO:0000256" key="5">
    <source>
        <dbReference type="ARBA" id="ARBA00022884"/>
    </source>
</evidence>